<reference evidence="2 3" key="1">
    <citation type="submission" date="2016-06" db="EMBL/GenBank/DDBJ databases">
        <title>Living apart together: crosstalk between the core and supernumerary genomes in a fungal plant pathogen.</title>
        <authorList>
            <person name="Vanheule A."/>
            <person name="Audenaert K."/>
            <person name="Warris S."/>
            <person name="Van De Geest H."/>
            <person name="Schijlen E."/>
            <person name="Hofte M."/>
            <person name="De Saeger S."/>
            <person name="Haesaert G."/>
            <person name="Waalwijk C."/>
            <person name="Van Der Lee T."/>
        </authorList>
    </citation>
    <scope>NUCLEOTIDE SEQUENCE [LARGE SCALE GENOMIC DNA]</scope>
    <source>
        <strain evidence="2 3">2516</strain>
    </source>
</reference>
<proteinExistence type="predicted"/>
<dbReference type="EMBL" id="LYXU01000004">
    <property type="protein sequence ID" value="OBS19896.1"/>
    <property type="molecule type" value="Genomic_DNA"/>
</dbReference>
<protein>
    <recommendedName>
        <fullName evidence="4">F-box domain-containing protein</fullName>
    </recommendedName>
</protein>
<gene>
    <name evidence="2" type="ORF">FPOA_11621</name>
</gene>
<feature type="region of interest" description="Disordered" evidence="1">
    <location>
        <begin position="98"/>
        <end position="122"/>
    </location>
</feature>
<evidence type="ECO:0000313" key="2">
    <source>
        <dbReference type="EMBL" id="OBS19896.1"/>
    </source>
</evidence>
<evidence type="ECO:0008006" key="4">
    <source>
        <dbReference type="Google" id="ProtNLM"/>
    </source>
</evidence>
<sequence>MVSKWFFDEGQFFSCLAESDFDTFGDLGTLNLTVTELQWHVTFAAGYTGCCTASTEITKSSFDLQYFLLRNSNQLVNIIPLVAGFAYPPLGNNWNLPGRDDLPSRPPQRITRGDIPTRDLWQPEGAMPGWRRQQTYPKSGVPSAPLHLLRHPHHRPLVRTLEFDDLITLNVLERNPNDGTRANLRPETLAELAEAAEKTIPEFAKSSNWGYYIRKGCTDAIAALILAWATQVTEVEFSLSGLTANHDIAHNSNIIIIQFIDWVAHNISTTANEDLPLAKLQKIDVSGIPEHGFAIEALYLVDSEIVGNGLWDIISGCKRLLVLSVHLSNQEPIFASKRAISNAILRQAGSLKELHLVFPTWCVNWLDEPQRVSNHEEIPLHRCFQRLQKLERLSVDVEDLRPSPEEQITPDFFGSALPLSLRELTINWKTGEPGSPAEIFFQRGELDVYLDVVNALKGLLVEVGAGHRNHLRFIYPEGVLGNSDQMDEVKECAKENGAVVQVWSFEDRDCIEPADSRDLYEARYRRSPALLTE</sequence>
<accession>A0A1B8AHR3</accession>
<dbReference type="AlphaFoldDB" id="A0A1B8AHR3"/>
<dbReference type="OMA" id="ELTINWY"/>
<organism evidence="2 3">
    <name type="scientific">Fusarium poae</name>
    <dbReference type="NCBI Taxonomy" id="36050"/>
    <lineage>
        <taxon>Eukaryota</taxon>
        <taxon>Fungi</taxon>
        <taxon>Dikarya</taxon>
        <taxon>Ascomycota</taxon>
        <taxon>Pezizomycotina</taxon>
        <taxon>Sordariomycetes</taxon>
        <taxon>Hypocreomycetidae</taxon>
        <taxon>Hypocreales</taxon>
        <taxon>Nectriaceae</taxon>
        <taxon>Fusarium</taxon>
    </lineage>
</organism>
<name>A0A1B8AHR3_FUSPO</name>
<keyword evidence="3" id="KW-1185">Reference proteome</keyword>
<evidence type="ECO:0000313" key="3">
    <source>
        <dbReference type="Proteomes" id="UP000091967"/>
    </source>
</evidence>
<dbReference type="Proteomes" id="UP000091967">
    <property type="component" value="Unassembled WGS sequence"/>
</dbReference>
<evidence type="ECO:0000256" key="1">
    <source>
        <dbReference type="SAM" id="MobiDB-lite"/>
    </source>
</evidence>
<comment type="caution">
    <text evidence="2">The sequence shown here is derived from an EMBL/GenBank/DDBJ whole genome shotgun (WGS) entry which is preliminary data.</text>
</comment>